<dbReference type="PRINTS" id="PR00070">
    <property type="entry name" value="DHFR"/>
</dbReference>
<evidence type="ECO:0000256" key="5">
    <source>
        <dbReference type="ARBA" id="ARBA00022857"/>
    </source>
</evidence>
<dbReference type="GO" id="GO:0006730">
    <property type="term" value="P:one-carbon metabolic process"/>
    <property type="evidence" value="ECO:0007669"/>
    <property type="project" value="UniProtKB-KW"/>
</dbReference>
<keyword evidence="4 8" id="KW-0554">One-carbon metabolism</keyword>
<dbReference type="KEGG" id="aas:Aasi_0300"/>
<dbReference type="CDD" id="cd00209">
    <property type="entry name" value="DHFR"/>
    <property type="match status" value="1"/>
</dbReference>
<dbReference type="GO" id="GO:0046654">
    <property type="term" value="P:tetrahydrofolate biosynthetic process"/>
    <property type="evidence" value="ECO:0007669"/>
    <property type="project" value="UniProtKB-UniPathway"/>
</dbReference>
<protein>
    <recommendedName>
        <fullName evidence="3 8">Dihydrofolate reductase</fullName>
        <ecNumber evidence="3 8">1.5.1.3</ecNumber>
    </recommendedName>
</protein>
<proteinExistence type="inferred from homology"/>
<comment type="catalytic activity">
    <reaction evidence="8">
        <text>(6S)-5,6,7,8-tetrahydrofolate + NADP(+) = 7,8-dihydrofolate + NADPH + H(+)</text>
        <dbReference type="Rhea" id="RHEA:15009"/>
        <dbReference type="ChEBI" id="CHEBI:15378"/>
        <dbReference type="ChEBI" id="CHEBI:57451"/>
        <dbReference type="ChEBI" id="CHEBI:57453"/>
        <dbReference type="ChEBI" id="CHEBI:57783"/>
        <dbReference type="ChEBI" id="CHEBI:58349"/>
        <dbReference type="EC" id="1.5.1.3"/>
    </reaction>
</comment>
<dbReference type="eggNOG" id="COG0262">
    <property type="taxonomic scope" value="Bacteria"/>
</dbReference>
<dbReference type="PANTHER" id="PTHR48069:SF3">
    <property type="entry name" value="DIHYDROFOLATE REDUCTASE"/>
    <property type="match status" value="1"/>
</dbReference>
<comment type="similarity">
    <text evidence="2 8 9">Belongs to the dihydrofolate reductase family.</text>
</comment>
<dbReference type="STRING" id="452471.Aasi_0300"/>
<evidence type="ECO:0000256" key="9">
    <source>
        <dbReference type="RuleBase" id="RU004474"/>
    </source>
</evidence>
<dbReference type="GO" id="GO:0004146">
    <property type="term" value="F:dihydrofolate reductase activity"/>
    <property type="evidence" value="ECO:0007669"/>
    <property type="project" value="UniProtKB-EC"/>
</dbReference>
<keyword evidence="6 8" id="KW-0560">Oxidoreductase</keyword>
<dbReference type="Pfam" id="PF00186">
    <property type="entry name" value="DHFR_1"/>
    <property type="match status" value="1"/>
</dbReference>
<evidence type="ECO:0000256" key="3">
    <source>
        <dbReference type="ARBA" id="ARBA00012856"/>
    </source>
</evidence>
<dbReference type="HOGENOM" id="CLU_043966_5_2_10"/>
<dbReference type="Gene3D" id="3.40.430.10">
    <property type="entry name" value="Dihydrofolate Reductase, subunit A"/>
    <property type="match status" value="1"/>
</dbReference>
<evidence type="ECO:0000259" key="10">
    <source>
        <dbReference type="PROSITE" id="PS51330"/>
    </source>
</evidence>
<dbReference type="PROSITE" id="PS51330">
    <property type="entry name" value="DHFR_2"/>
    <property type="match status" value="1"/>
</dbReference>
<name>B3ER85_AMOA5</name>
<dbReference type="Proteomes" id="UP000001227">
    <property type="component" value="Chromosome"/>
</dbReference>
<keyword evidence="12" id="KW-1185">Reference proteome</keyword>
<evidence type="ECO:0000313" key="12">
    <source>
        <dbReference type="Proteomes" id="UP000001227"/>
    </source>
</evidence>
<evidence type="ECO:0000256" key="6">
    <source>
        <dbReference type="ARBA" id="ARBA00023002"/>
    </source>
</evidence>
<evidence type="ECO:0000313" key="11">
    <source>
        <dbReference type="EMBL" id="ACE05737.1"/>
    </source>
</evidence>
<dbReference type="GO" id="GO:0005829">
    <property type="term" value="C:cytosol"/>
    <property type="evidence" value="ECO:0007669"/>
    <property type="project" value="TreeGrafter"/>
</dbReference>
<evidence type="ECO:0000256" key="2">
    <source>
        <dbReference type="ARBA" id="ARBA00009539"/>
    </source>
</evidence>
<dbReference type="PROSITE" id="PS00075">
    <property type="entry name" value="DHFR_1"/>
    <property type="match status" value="1"/>
</dbReference>
<dbReference type="RefSeq" id="WP_012472500.1">
    <property type="nucleotide sequence ID" value="NC_010830.1"/>
</dbReference>
<dbReference type="EC" id="1.5.1.3" evidence="3 8"/>
<dbReference type="GO" id="GO:0046655">
    <property type="term" value="P:folic acid metabolic process"/>
    <property type="evidence" value="ECO:0007669"/>
    <property type="project" value="TreeGrafter"/>
</dbReference>
<reference evidence="11 12" key="1">
    <citation type="journal article" date="2010" name="J. Bacteriol.">
        <title>The genome of the amoeba symbiont 'Candidatus Amoebophilus asiaticus' reveals common mechanisms for host cell interaction among amoeba-associated bacteria.</title>
        <authorList>
            <person name="Schmitz-Esser S."/>
            <person name="Tischler P."/>
            <person name="Arnold R."/>
            <person name="Montanaro J."/>
            <person name="Wagner M."/>
            <person name="Rattei T."/>
            <person name="Horn M."/>
        </authorList>
    </citation>
    <scope>NUCLEOTIDE SEQUENCE [LARGE SCALE GENOMIC DNA]</scope>
    <source>
        <strain evidence="11 12">5a2</strain>
    </source>
</reference>
<evidence type="ECO:0000256" key="4">
    <source>
        <dbReference type="ARBA" id="ARBA00022563"/>
    </source>
</evidence>
<evidence type="ECO:0000256" key="1">
    <source>
        <dbReference type="ARBA" id="ARBA00004903"/>
    </source>
</evidence>
<comment type="pathway">
    <text evidence="1 8">Cofactor biosynthesis; tetrahydrofolate biosynthesis; 5,6,7,8-tetrahydrofolate from 7,8-dihydrofolate: step 1/1.</text>
</comment>
<dbReference type="SUPFAM" id="SSF53597">
    <property type="entry name" value="Dihydrofolate reductase-like"/>
    <property type="match status" value="1"/>
</dbReference>
<dbReference type="InterPro" id="IPR012259">
    <property type="entry name" value="DHFR"/>
</dbReference>
<dbReference type="InterPro" id="IPR017925">
    <property type="entry name" value="DHFR_CS"/>
</dbReference>
<dbReference type="GO" id="GO:0070401">
    <property type="term" value="F:NADP+ binding"/>
    <property type="evidence" value="ECO:0007669"/>
    <property type="project" value="UniProtKB-ARBA"/>
</dbReference>
<accession>B3ER85</accession>
<dbReference type="InterPro" id="IPR024072">
    <property type="entry name" value="DHFR-like_dom_sf"/>
</dbReference>
<evidence type="ECO:0000256" key="8">
    <source>
        <dbReference type="PIRNR" id="PIRNR000194"/>
    </source>
</evidence>
<keyword evidence="5 8" id="KW-0521">NADP</keyword>
<dbReference type="InterPro" id="IPR001796">
    <property type="entry name" value="DHFR_dom"/>
</dbReference>
<dbReference type="PANTHER" id="PTHR48069">
    <property type="entry name" value="DIHYDROFOLATE REDUCTASE"/>
    <property type="match status" value="1"/>
</dbReference>
<gene>
    <name evidence="11" type="ordered locus">Aasi_0300</name>
</gene>
<dbReference type="PIRSF" id="PIRSF000194">
    <property type="entry name" value="DHFR"/>
    <property type="match status" value="1"/>
</dbReference>
<sequence length="164" mass="18399">MIKSIIVAKAVNHVIGNKGRLPWHMPADLKHFKELTGGHHVIMGRKTFESLPGSLPDRKIIILSQSLNYKVEDCTVVPSLEMALEIANQANETEVFIAGGAAVYREALGIVDKIYLTVIHTDVEGDTFFPTLKDHQWTEVSIVSHNHDIKHAYAYDFIELAKRI</sequence>
<dbReference type="AlphaFoldDB" id="B3ER85"/>
<evidence type="ECO:0000256" key="7">
    <source>
        <dbReference type="ARBA" id="ARBA00025067"/>
    </source>
</evidence>
<feature type="domain" description="DHFR" evidence="10">
    <location>
        <begin position="2"/>
        <end position="162"/>
    </location>
</feature>
<dbReference type="FunFam" id="3.40.430.10:FF:000001">
    <property type="entry name" value="Dihydrofolate reductase"/>
    <property type="match status" value="1"/>
</dbReference>
<dbReference type="EMBL" id="CP001102">
    <property type="protein sequence ID" value="ACE05737.1"/>
    <property type="molecule type" value="Genomic_DNA"/>
</dbReference>
<organism evidence="11 12">
    <name type="scientific">Amoebophilus asiaticus (strain 5a2)</name>
    <dbReference type="NCBI Taxonomy" id="452471"/>
    <lineage>
        <taxon>Bacteria</taxon>
        <taxon>Pseudomonadati</taxon>
        <taxon>Bacteroidota</taxon>
        <taxon>Cytophagia</taxon>
        <taxon>Cytophagales</taxon>
        <taxon>Amoebophilaceae</taxon>
        <taxon>Candidatus Amoebophilus</taxon>
    </lineage>
</organism>
<comment type="function">
    <text evidence="7 8">Key enzyme in folate metabolism. Catalyzes an essential reaction for de novo glycine and purine synthesis, and for DNA precursor synthesis.</text>
</comment>
<dbReference type="UniPathway" id="UPA00077">
    <property type="reaction ID" value="UER00158"/>
</dbReference>
<dbReference type="GO" id="GO:0046452">
    <property type="term" value="P:dihydrofolate metabolic process"/>
    <property type="evidence" value="ECO:0007669"/>
    <property type="project" value="TreeGrafter"/>
</dbReference>